<feature type="transmembrane region" description="Helical" evidence="9">
    <location>
        <begin position="40"/>
        <end position="64"/>
    </location>
</feature>
<evidence type="ECO:0000256" key="3">
    <source>
        <dbReference type="ARBA" id="ARBA00022448"/>
    </source>
</evidence>
<dbReference type="AlphaFoldDB" id="A0AAW1J6G7"/>
<proteinExistence type="inferred from homology"/>
<evidence type="ECO:0000256" key="5">
    <source>
        <dbReference type="ARBA" id="ARBA00022970"/>
    </source>
</evidence>
<keyword evidence="3" id="KW-0813">Transport</keyword>
<dbReference type="InterPro" id="IPR040359">
    <property type="entry name" value="GDU"/>
</dbReference>
<keyword evidence="11" id="KW-1185">Reference proteome</keyword>
<keyword evidence="7 9" id="KW-0472">Membrane</keyword>
<evidence type="ECO:0000256" key="2">
    <source>
        <dbReference type="ARBA" id="ARBA00009977"/>
    </source>
</evidence>
<evidence type="ECO:0000256" key="7">
    <source>
        <dbReference type="ARBA" id="ARBA00023136"/>
    </source>
</evidence>
<gene>
    <name evidence="10" type="ORF">RND81_08G088000</name>
</gene>
<reference evidence="10" key="1">
    <citation type="submission" date="2024-03" db="EMBL/GenBank/DDBJ databases">
        <title>WGS assembly of Saponaria officinalis var. Norfolk2.</title>
        <authorList>
            <person name="Jenkins J."/>
            <person name="Shu S."/>
            <person name="Grimwood J."/>
            <person name="Barry K."/>
            <person name="Goodstein D."/>
            <person name="Schmutz J."/>
            <person name="Leebens-Mack J."/>
            <person name="Osbourn A."/>
        </authorList>
    </citation>
    <scope>NUCLEOTIDE SEQUENCE [LARGE SCALE GENOMIC DNA]</scope>
    <source>
        <strain evidence="10">JIC</strain>
    </source>
</reference>
<evidence type="ECO:0000313" key="11">
    <source>
        <dbReference type="Proteomes" id="UP001443914"/>
    </source>
</evidence>
<dbReference type="GO" id="GO:0080143">
    <property type="term" value="P:regulation of amino acid export"/>
    <property type="evidence" value="ECO:0007669"/>
    <property type="project" value="InterPro"/>
</dbReference>
<evidence type="ECO:0000256" key="8">
    <source>
        <dbReference type="SAM" id="MobiDB-lite"/>
    </source>
</evidence>
<dbReference type="Proteomes" id="UP001443914">
    <property type="component" value="Unassembled WGS sequence"/>
</dbReference>
<keyword evidence="4 9" id="KW-0812">Transmembrane</keyword>
<dbReference type="PANTHER" id="PTHR33228:SF77">
    <property type="entry name" value="PROTEIN GLUTAMINE DUMPER 2"/>
    <property type="match status" value="1"/>
</dbReference>
<feature type="compositionally biased region" description="Basic and acidic residues" evidence="8">
    <location>
        <begin position="163"/>
        <end position="176"/>
    </location>
</feature>
<dbReference type="GO" id="GO:0016020">
    <property type="term" value="C:membrane"/>
    <property type="evidence" value="ECO:0007669"/>
    <property type="project" value="UniProtKB-SubCell"/>
</dbReference>
<sequence length="176" mass="19035">MATTLHPSFSSSSSSSSAASPSFSVTIPSQRSPWHSPVPYLFGGLAAMLGLIAFALLILACSYWKLSSENDEQQSEQDDLEKGEGGNKLKNPCVYEEKIVVIMAGDDMPSFLANPAQILFLKPTTTTTTINQHDVVVASSVAKNEETNSTTTTTTVVDDDDDDKPKEDENVLQHQH</sequence>
<evidence type="ECO:0000256" key="1">
    <source>
        <dbReference type="ARBA" id="ARBA00004167"/>
    </source>
</evidence>
<name>A0AAW1J6G7_SAPOF</name>
<evidence type="ECO:0000313" key="10">
    <source>
        <dbReference type="EMBL" id="KAK9698194.1"/>
    </source>
</evidence>
<comment type="similarity">
    <text evidence="2">Belongs to the GLUTAMINE DUMPER 1 (TC 9.B.60) family.</text>
</comment>
<dbReference type="PANTHER" id="PTHR33228">
    <property type="entry name" value="PROTEIN GLUTAMINE DUMPER 4-RELATED"/>
    <property type="match status" value="1"/>
</dbReference>
<evidence type="ECO:0000256" key="6">
    <source>
        <dbReference type="ARBA" id="ARBA00022989"/>
    </source>
</evidence>
<organism evidence="10 11">
    <name type="scientific">Saponaria officinalis</name>
    <name type="common">Common soapwort</name>
    <name type="synonym">Lychnis saponaria</name>
    <dbReference type="NCBI Taxonomy" id="3572"/>
    <lineage>
        <taxon>Eukaryota</taxon>
        <taxon>Viridiplantae</taxon>
        <taxon>Streptophyta</taxon>
        <taxon>Embryophyta</taxon>
        <taxon>Tracheophyta</taxon>
        <taxon>Spermatophyta</taxon>
        <taxon>Magnoliopsida</taxon>
        <taxon>eudicotyledons</taxon>
        <taxon>Gunneridae</taxon>
        <taxon>Pentapetalae</taxon>
        <taxon>Caryophyllales</taxon>
        <taxon>Caryophyllaceae</taxon>
        <taxon>Caryophylleae</taxon>
        <taxon>Saponaria</taxon>
    </lineage>
</organism>
<dbReference type="EMBL" id="JBDFQZ010000008">
    <property type="protein sequence ID" value="KAK9698194.1"/>
    <property type="molecule type" value="Genomic_DNA"/>
</dbReference>
<feature type="region of interest" description="Disordered" evidence="8">
    <location>
        <begin position="141"/>
        <end position="176"/>
    </location>
</feature>
<keyword evidence="5" id="KW-0029">Amino-acid transport</keyword>
<accession>A0AAW1J6G7</accession>
<evidence type="ECO:0000256" key="4">
    <source>
        <dbReference type="ARBA" id="ARBA00022692"/>
    </source>
</evidence>
<keyword evidence="6 9" id="KW-1133">Transmembrane helix</keyword>
<comment type="subcellular location">
    <subcellularLocation>
        <location evidence="1">Membrane</location>
        <topology evidence="1">Single-pass membrane protein</topology>
    </subcellularLocation>
</comment>
<protein>
    <submittedName>
        <fullName evidence="10">Uncharacterized protein</fullName>
    </submittedName>
</protein>
<comment type="caution">
    <text evidence="10">The sequence shown here is derived from an EMBL/GenBank/DDBJ whole genome shotgun (WGS) entry which is preliminary data.</text>
</comment>
<dbReference type="GO" id="GO:0006865">
    <property type="term" value="P:amino acid transport"/>
    <property type="evidence" value="ECO:0007669"/>
    <property type="project" value="UniProtKB-KW"/>
</dbReference>
<evidence type="ECO:0000256" key="9">
    <source>
        <dbReference type="SAM" id="Phobius"/>
    </source>
</evidence>